<evidence type="ECO:0000313" key="2">
    <source>
        <dbReference type="Proteomes" id="UP000032352"/>
    </source>
</evidence>
<dbReference type="AlphaFoldDB" id="A0AAE9Z617"/>
<dbReference type="Pfam" id="PF14113">
    <property type="entry name" value="Tae4"/>
    <property type="match status" value="1"/>
</dbReference>
<organism evidence="1 2">
    <name type="scientific">Thalassomonas viridans</name>
    <dbReference type="NCBI Taxonomy" id="137584"/>
    <lineage>
        <taxon>Bacteria</taxon>
        <taxon>Pseudomonadati</taxon>
        <taxon>Pseudomonadota</taxon>
        <taxon>Gammaproteobacteria</taxon>
        <taxon>Alteromonadales</taxon>
        <taxon>Colwelliaceae</taxon>
        <taxon>Thalassomonas</taxon>
    </lineage>
</organism>
<dbReference type="InterPro" id="IPR025562">
    <property type="entry name" value="Tae4"/>
</dbReference>
<name>A0AAE9Z617_9GAMM</name>
<reference evidence="1 2" key="2">
    <citation type="journal article" date="2022" name="Mar. Drugs">
        <title>Bioassay-Guided Fractionation Leads to the Detection of Cholic Acid Generated by the Rare Thalassomonas sp.</title>
        <authorList>
            <person name="Pheiffer F."/>
            <person name="Schneider Y.K."/>
            <person name="Hansen E.H."/>
            <person name="Andersen J.H."/>
            <person name="Isaksson J."/>
            <person name="Busche T."/>
            <person name="R C."/>
            <person name="Kalinowski J."/>
            <person name="Zyl L.V."/>
            <person name="Trindade M."/>
        </authorList>
    </citation>
    <scope>NUCLEOTIDE SEQUENCE [LARGE SCALE GENOMIC DNA]</scope>
    <source>
        <strain evidence="1 2">XOM25</strain>
    </source>
</reference>
<dbReference type="Proteomes" id="UP000032352">
    <property type="component" value="Chromosome"/>
</dbReference>
<evidence type="ECO:0000313" key="1">
    <source>
        <dbReference type="EMBL" id="WDE06724.1"/>
    </source>
</evidence>
<gene>
    <name evidence="1" type="ORF">SG34_007420</name>
</gene>
<dbReference type="RefSeq" id="WP_044836989.1">
    <property type="nucleotide sequence ID" value="NZ_CP059733.1"/>
</dbReference>
<protein>
    <recommendedName>
        <fullName evidence="3">Type VI secretion system (T6SS), amidase effector protein 4</fullName>
    </recommendedName>
</protein>
<dbReference type="Gene3D" id="3.90.1720.80">
    <property type="match status" value="1"/>
</dbReference>
<reference evidence="1 2" key="1">
    <citation type="journal article" date="2015" name="Genome Announc.">
        <title>Draft Genome Sequences of Marine Isolates of Thalassomonas viridans and Thalassomonas actiniarum.</title>
        <authorList>
            <person name="Olonade I."/>
            <person name="van Zyl L.J."/>
            <person name="Trindade M."/>
        </authorList>
    </citation>
    <scope>NUCLEOTIDE SEQUENCE [LARGE SCALE GENOMIC DNA]</scope>
    <source>
        <strain evidence="1 2">XOM25</strain>
    </source>
</reference>
<dbReference type="KEGG" id="tvd:SG34_007420"/>
<accession>A0AAE9Z617</accession>
<evidence type="ECO:0008006" key="3">
    <source>
        <dbReference type="Google" id="ProtNLM"/>
    </source>
</evidence>
<keyword evidence="2" id="KW-1185">Reference proteome</keyword>
<proteinExistence type="predicted"/>
<dbReference type="EMBL" id="CP059733">
    <property type="protein sequence ID" value="WDE06724.1"/>
    <property type="molecule type" value="Genomic_DNA"/>
</dbReference>
<sequence length="168" mass="19331">MLKFKELWDKYPTIQGDDAPCMTNGEKNFLNQCAIRMGACLASNGVDTLNLVPKDRHCWHHNISLGHVLSAEELARGFDRYPISGLEKKVLVDPLSYQKTISGKTGIIFCKDFWKRPGETFRNRSGDHIDLWNGSRLTDWRTWFIISATFNTGGNYGKSKEIWFWNVK</sequence>